<dbReference type="EMBL" id="FN430335">
    <property type="protein sequence ID" value="CAZ84857.1"/>
    <property type="molecule type" value="Genomic_DNA"/>
</dbReference>
<dbReference type="AlphaFoldDB" id="D5GK14"/>
<evidence type="ECO:0000313" key="3">
    <source>
        <dbReference type="Proteomes" id="UP000006911"/>
    </source>
</evidence>
<sequence length="133" mass="14860">MDLTLNIYTAPQLLDKPSLLANVTAYATRQLSFSPANELSGPSAAPRSVLYLDIRAKAGYYTHEKRRMEIPDPVEVEITVDPFVLNVLPESLLPIAVMVILTTLSAFWTSGRVYSALRDIASLKQSRYDMKTR</sequence>
<dbReference type="GO" id="GO:0006506">
    <property type="term" value="P:GPI anchor biosynthetic process"/>
    <property type="evidence" value="ECO:0007669"/>
    <property type="project" value="TreeGrafter"/>
</dbReference>
<dbReference type="GO" id="GO:0031501">
    <property type="term" value="C:mannosyltransferase complex"/>
    <property type="evidence" value="ECO:0007669"/>
    <property type="project" value="TreeGrafter"/>
</dbReference>
<evidence type="ECO:0000313" key="2">
    <source>
        <dbReference type="EMBL" id="CAZ84857.1"/>
    </source>
</evidence>
<dbReference type="HOGENOM" id="CLU_1908221_0_0_1"/>
<keyword evidence="1" id="KW-0472">Membrane</keyword>
<dbReference type="PANTHER" id="PTHR28022">
    <property type="entry name" value="GPI MANNOSYLTRANSFERASE 2 SUBUNIT PGA1"/>
    <property type="match status" value="1"/>
</dbReference>
<dbReference type="GeneID" id="9186894"/>
<gene>
    <name evidence="2" type="ORF">GSTUM_00009313001</name>
</gene>
<dbReference type="PANTHER" id="PTHR28022:SF1">
    <property type="entry name" value="GPI MANNOSYLTRANSFERASE 2 SUBUNIT PGA1"/>
    <property type="match status" value="1"/>
</dbReference>
<proteinExistence type="predicted"/>
<reference evidence="2 3" key="1">
    <citation type="journal article" date="2010" name="Nature">
        <title>Perigord black truffle genome uncovers evolutionary origins and mechanisms of symbiosis.</title>
        <authorList>
            <person name="Martin F."/>
            <person name="Kohler A."/>
            <person name="Murat C."/>
            <person name="Balestrini R."/>
            <person name="Coutinho P.M."/>
            <person name="Jaillon O."/>
            <person name="Montanini B."/>
            <person name="Morin E."/>
            <person name="Noel B."/>
            <person name="Percudani R."/>
            <person name="Porcel B."/>
            <person name="Rubini A."/>
            <person name="Amicucci A."/>
            <person name="Amselem J."/>
            <person name="Anthouard V."/>
            <person name="Arcioni S."/>
            <person name="Artiguenave F."/>
            <person name="Aury J.M."/>
            <person name="Ballario P."/>
            <person name="Bolchi A."/>
            <person name="Brenna A."/>
            <person name="Brun A."/>
            <person name="Buee M."/>
            <person name="Cantarel B."/>
            <person name="Chevalier G."/>
            <person name="Couloux A."/>
            <person name="Da Silva C."/>
            <person name="Denoeud F."/>
            <person name="Duplessis S."/>
            <person name="Ghignone S."/>
            <person name="Hilselberger B."/>
            <person name="Iotti M."/>
            <person name="Marcais B."/>
            <person name="Mello A."/>
            <person name="Miranda M."/>
            <person name="Pacioni G."/>
            <person name="Quesneville H."/>
            <person name="Riccioni C."/>
            <person name="Ruotolo R."/>
            <person name="Splivallo R."/>
            <person name="Stocchi V."/>
            <person name="Tisserant E."/>
            <person name="Viscomi A.R."/>
            <person name="Zambonelli A."/>
            <person name="Zampieri E."/>
            <person name="Henrissat B."/>
            <person name="Lebrun M.H."/>
            <person name="Paolocci F."/>
            <person name="Bonfante P."/>
            <person name="Ottonello S."/>
            <person name="Wincker P."/>
        </authorList>
    </citation>
    <scope>NUCLEOTIDE SEQUENCE [LARGE SCALE GENOMIC DNA]</scope>
    <source>
        <strain evidence="2 3">Mel28</strain>
    </source>
</reference>
<name>D5GK14_TUBMM</name>
<protein>
    <submittedName>
        <fullName evidence="2">(Perigord truffle) hypothetical protein</fullName>
    </submittedName>
</protein>
<dbReference type="InterPro" id="IPR019433">
    <property type="entry name" value="GPI_ManTrfase_II_coact_Pga1"/>
</dbReference>
<keyword evidence="3" id="KW-1185">Reference proteome</keyword>
<dbReference type="RefSeq" id="XP_002840666.1">
    <property type="nucleotide sequence ID" value="XM_002840620.1"/>
</dbReference>
<keyword evidence="1" id="KW-0812">Transmembrane</keyword>
<dbReference type="InParanoid" id="D5GK14"/>
<keyword evidence="1" id="KW-1133">Transmembrane helix</keyword>
<dbReference type="GO" id="GO:0000030">
    <property type="term" value="F:mannosyltransferase activity"/>
    <property type="evidence" value="ECO:0007669"/>
    <property type="project" value="TreeGrafter"/>
</dbReference>
<organism evidence="2 3">
    <name type="scientific">Tuber melanosporum (strain Mel28)</name>
    <name type="common">Perigord black truffle</name>
    <dbReference type="NCBI Taxonomy" id="656061"/>
    <lineage>
        <taxon>Eukaryota</taxon>
        <taxon>Fungi</taxon>
        <taxon>Dikarya</taxon>
        <taxon>Ascomycota</taxon>
        <taxon>Pezizomycotina</taxon>
        <taxon>Pezizomycetes</taxon>
        <taxon>Pezizales</taxon>
        <taxon>Tuberaceae</taxon>
        <taxon>Tuber</taxon>
    </lineage>
</organism>
<evidence type="ECO:0000256" key="1">
    <source>
        <dbReference type="SAM" id="Phobius"/>
    </source>
</evidence>
<dbReference type="Proteomes" id="UP000006911">
    <property type="component" value="Unassembled WGS sequence"/>
</dbReference>
<dbReference type="KEGG" id="tml:GSTUM_00009313001"/>
<dbReference type="OMA" id="KRRMEIP"/>
<accession>D5GK14</accession>
<dbReference type="GO" id="GO:0005789">
    <property type="term" value="C:endoplasmic reticulum membrane"/>
    <property type="evidence" value="ECO:0007669"/>
    <property type="project" value="TreeGrafter"/>
</dbReference>
<feature type="transmembrane region" description="Helical" evidence="1">
    <location>
        <begin position="91"/>
        <end position="108"/>
    </location>
</feature>